<evidence type="ECO:0000256" key="3">
    <source>
        <dbReference type="ARBA" id="ARBA00022801"/>
    </source>
</evidence>
<name>A0A6G9YB01_9NOCA</name>
<protein>
    <submittedName>
        <fullName evidence="8">Alpha/beta fold hydrolase</fullName>
    </submittedName>
</protein>
<evidence type="ECO:0000256" key="1">
    <source>
        <dbReference type="ARBA" id="ARBA00010088"/>
    </source>
</evidence>
<dbReference type="KEGG" id="nah:F5544_12235"/>
<feature type="signal peptide" evidence="5">
    <location>
        <begin position="1"/>
        <end position="24"/>
    </location>
</feature>
<dbReference type="Pfam" id="PF00561">
    <property type="entry name" value="Abhydrolase_1"/>
    <property type="match status" value="1"/>
</dbReference>
<evidence type="ECO:0000259" key="6">
    <source>
        <dbReference type="Pfam" id="PF00561"/>
    </source>
</evidence>
<evidence type="ECO:0000256" key="5">
    <source>
        <dbReference type="SAM" id="SignalP"/>
    </source>
</evidence>
<dbReference type="Pfam" id="PF08386">
    <property type="entry name" value="Abhydrolase_4"/>
    <property type="match status" value="1"/>
</dbReference>
<dbReference type="PANTHER" id="PTHR43248:SF29">
    <property type="entry name" value="TRIPEPTIDYL AMINOPEPTIDASE"/>
    <property type="match status" value="1"/>
</dbReference>
<accession>A0A6G9YB01</accession>
<dbReference type="Gene3D" id="3.40.50.1820">
    <property type="entry name" value="alpha/beta hydrolase"/>
    <property type="match status" value="1"/>
</dbReference>
<gene>
    <name evidence="8" type="ORF">F5544_12235</name>
</gene>
<keyword evidence="2 5" id="KW-0732">Signal</keyword>
<proteinExistence type="inferred from homology"/>
<dbReference type="AlphaFoldDB" id="A0A6G9YB01"/>
<evidence type="ECO:0000313" key="8">
    <source>
        <dbReference type="EMBL" id="QIS10338.1"/>
    </source>
</evidence>
<evidence type="ECO:0000256" key="2">
    <source>
        <dbReference type="ARBA" id="ARBA00022729"/>
    </source>
</evidence>
<dbReference type="SUPFAM" id="SSF53474">
    <property type="entry name" value="alpha/beta-Hydrolases"/>
    <property type="match status" value="1"/>
</dbReference>
<dbReference type="EMBL" id="CP046172">
    <property type="protein sequence ID" value="QIS10338.1"/>
    <property type="molecule type" value="Genomic_DNA"/>
</dbReference>
<sequence>MVRQRHVVLLSVVALCLSAGKAAAETSDYNREFEPTPARHTTHPIDPPTVPDAIAKQGLEWKPCGTTGLRDALTGNALAGARAALFDGLDCATVRTPLDWASPDGPTVTFQISRLPGHGATRPLLTSPGGPGAGTLLNPIAWATAFPQLRDAYDLIGFDPRGTPLSGTALDCDANSSGDPQLLAGGRNDGADILDFGPESVRHQLSQAKNWIRSCEQRSGNMLGAVDYWQTVRDLDLVRSLLDAPTWSYLGVSQGTDLGLELARTFPDRIDRLVLDSIDDPAVTQAAGHRERVTRQQRTVERDFAPWLAARGTSFGNSPEAVLAALTRLRADLTAHPIPLPFDKSFSGNDLNMVLFGVDNGPYEALEGKLLNLLAAVRQPSITTQLNAALAFRISPMLDNFGGNILQLGSRIGWWTARNCNDTGWSHDLNEIVGAARQLAEQAPLTYLGMGFTAACAFWPAPHADPNPARLDRIASALLIVNEKDPVTPISGARAVRTAIPGARLVTVAGKQRHLALPQLMPNGLPGSIPATSGCATAAAAEYLLRGRLPDTDTVCGPD</sequence>
<reference evidence="8 9" key="1">
    <citation type="journal article" date="2019" name="ACS Chem. Biol.">
        <title>Identification and Mobilization of a Cryptic Antibiotic Biosynthesis Gene Locus from a Human-Pathogenic Nocardia Isolate.</title>
        <authorList>
            <person name="Herisse M."/>
            <person name="Ishida K."/>
            <person name="Porter J.L."/>
            <person name="Howden B."/>
            <person name="Hertweck C."/>
            <person name="Stinear T.P."/>
            <person name="Pidot S.J."/>
        </authorList>
    </citation>
    <scope>NUCLEOTIDE SEQUENCE [LARGE SCALE GENOMIC DNA]</scope>
    <source>
        <strain evidence="8 9">AUSMDU00012717</strain>
    </source>
</reference>
<dbReference type="Proteomes" id="UP000503540">
    <property type="component" value="Chromosome"/>
</dbReference>
<dbReference type="PANTHER" id="PTHR43248">
    <property type="entry name" value="2-SUCCINYL-6-HYDROXY-2,4-CYCLOHEXADIENE-1-CARBOXYLATE SYNTHASE"/>
    <property type="match status" value="1"/>
</dbReference>
<evidence type="ECO:0000313" key="9">
    <source>
        <dbReference type="Proteomes" id="UP000503540"/>
    </source>
</evidence>
<organism evidence="8 9">
    <name type="scientific">Nocardia arthritidis</name>
    <dbReference type="NCBI Taxonomy" id="228602"/>
    <lineage>
        <taxon>Bacteria</taxon>
        <taxon>Bacillati</taxon>
        <taxon>Actinomycetota</taxon>
        <taxon>Actinomycetes</taxon>
        <taxon>Mycobacteriales</taxon>
        <taxon>Nocardiaceae</taxon>
        <taxon>Nocardia</taxon>
    </lineage>
</organism>
<dbReference type="InterPro" id="IPR051601">
    <property type="entry name" value="Serine_prot/Carboxylest_S33"/>
</dbReference>
<feature type="region of interest" description="Disordered" evidence="4">
    <location>
        <begin position="26"/>
        <end position="48"/>
    </location>
</feature>
<evidence type="ECO:0000256" key="4">
    <source>
        <dbReference type="SAM" id="MobiDB-lite"/>
    </source>
</evidence>
<comment type="similarity">
    <text evidence="1">Belongs to the peptidase S33 family.</text>
</comment>
<keyword evidence="3 8" id="KW-0378">Hydrolase</keyword>
<feature type="domain" description="Peptidase S33 tripeptidyl aminopeptidase-like C-terminal" evidence="7">
    <location>
        <begin position="454"/>
        <end position="556"/>
    </location>
</feature>
<evidence type="ECO:0000259" key="7">
    <source>
        <dbReference type="Pfam" id="PF08386"/>
    </source>
</evidence>
<dbReference type="InterPro" id="IPR029058">
    <property type="entry name" value="AB_hydrolase_fold"/>
</dbReference>
<feature type="chain" id="PRO_5026120252" evidence="5">
    <location>
        <begin position="25"/>
        <end position="559"/>
    </location>
</feature>
<dbReference type="InterPro" id="IPR013595">
    <property type="entry name" value="Pept_S33_TAP-like_C"/>
</dbReference>
<keyword evidence="9" id="KW-1185">Reference proteome</keyword>
<feature type="domain" description="AB hydrolase-1" evidence="6">
    <location>
        <begin position="123"/>
        <end position="286"/>
    </location>
</feature>
<dbReference type="InterPro" id="IPR000073">
    <property type="entry name" value="AB_hydrolase_1"/>
</dbReference>
<dbReference type="GO" id="GO:0016787">
    <property type="term" value="F:hydrolase activity"/>
    <property type="evidence" value="ECO:0007669"/>
    <property type="project" value="UniProtKB-KW"/>
</dbReference>